<organism evidence="13 14">
    <name type="scientific">Novosphingobium sediminicola</name>
    <dbReference type="NCBI Taxonomy" id="563162"/>
    <lineage>
        <taxon>Bacteria</taxon>
        <taxon>Pseudomonadati</taxon>
        <taxon>Pseudomonadota</taxon>
        <taxon>Alphaproteobacteria</taxon>
        <taxon>Sphingomonadales</taxon>
        <taxon>Sphingomonadaceae</taxon>
        <taxon>Novosphingobium</taxon>
    </lineage>
</organism>
<evidence type="ECO:0000256" key="2">
    <source>
        <dbReference type="ARBA" id="ARBA00012438"/>
    </source>
</evidence>
<evidence type="ECO:0000256" key="6">
    <source>
        <dbReference type="ARBA" id="ARBA00022777"/>
    </source>
</evidence>
<dbReference type="Pfam" id="PF08448">
    <property type="entry name" value="PAS_4"/>
    <property type="match status" value="1"/>
</dbReference>
<dbReference type="FunFam" id="3.30.450.20:FF:000060">
    <property type="entry name" value="Sensor protein FixL"/>
    <property type="match status" value="1"/>
</dbReference>
<dbReference type="GO" id="GO:0000155">
    <property type="term" value="F:phosphorelay sensor kinase activity"/>
    <property type="evidence" value="ECO:0007669"/>
    <property type="project" value="InterPro"/>
</dbReference>
<dbReference type="GO" id="GO:0005524">
    <property type="term" value="F:ATP binding"/>
    <property type="evidence" value="ECO:0007669"/>
    <property type="project" value="UniProtKB-KW"/>
</dbReference>
<keyword evidence="5" id="KW-0547">Nucleotide-binding</keyword>
<dbReference type="SMART" id="SM00091">
    <property type="entry name" value="PAS"/>
    <property type="match status" value="3"/>
</dbReference>
<dbReference type="InterPro" id="IPR003594">
    <property type="entry name" value="HATPase_dom"/>
</dbReference>
<dbReference type="Gene3D" id="1.10.287.130">
    <property type="match status" value="1"/>
</dbReference>
<dbReference type="NCBIfam" id="TIGR00229">
    <property type="entry name" value="sensory_box"/>
    <property type="match status" value="3"/>
</dbReference>
<dbReference type="PANTHER" id="PTHR43065">
    <property type="entry name" value="SENSOR HISTIDINE KINASE"/>
    <property type="match status" value="1"/>
</dbReference>
<dbReference type="PANTHER" id="PTHR43065:SF10">
    <property type="entry name" value="PEROXIDE STRESS-ACTIVATED HISTIDINE KINASE MAK3"/>
    <property type="match status" value="1"/>
</dbReference>
<dbReference type="SMART" id="SM00387">
    <property type="entry name" value="HATPase_c"/>
    <property type="match status" value="1"/>
</dbReference>
<keyword evidence="14" id="KW-1185">Reference proteome</keyword>
<evidence type="ECO:0000313" key="13">
    <source>
        <dbReference type="EMBL" id="MBB3957178.1"/>
    </source>
</evidence>
<dbReference type="Pfam" id="PF13426">
    <property type="entry name" value="PAS_9"/>
    <property type="match status" value="1"/>
</dbReference>
<dbReference type="InterPro" id="IPR000014">
    <property type="entry name" value="PAS"/>
</dbReference>
<dbReference type="EMBL" id="JACIDX010000020">
    <property type="protein sequence ID" value="MBB3957178.1"/>
    <property type="molecule type" value="Genomic_DNA"/>
</dbReference>
<dbReference type="GO" id="GO:0006355">
    <property type="term" value="P:regulation of DNA-templated transcription"/>
    <property type="evidence" value="ECO:0007669"/>
    <property type="project" value="InterPro"/>
</dbReference>
<dbReference type="InterPro" id="IPR013767">
    <property type="entry name" value="PAS_fold"/>
</dbReference>
<evidence type="ECO:0000256" key="8">
    <source>
        <dbReference type="ARBA" id="ARBA00023012"/>
    </source>
</evidence>
<dbReference type="InterPro" id="IPR003661">
    <property type="entry name" value="HisK_dim/P_dom"/>
</dbReference>
<dbReference type="SMART" id="SM00086">
    <property type="entry name" value="PAC"/>
    <property type="match status" value="2"/>
</dbReference>
<dbReference type="EC" id="2.7.13.3" evidence="2"/>
<comment type="caution">
    <text evidence="13">The sequence shown here is derived from an EMBL/GenBank/DDBJ whole genome shotgun (WGS) entry which is preliminary data.</text>
</comment>
<keyword evidence="7" id="KW-0067">ATP-binding</keyword>
<dbReference type="Gene3D" id="3.30.565.10">
    <property type="entry name" value="Histidine kinase-like ATPase, C-terminal domain"/>
    <property type="match status" value="1"/>
</dbReference>
<evidence type="ECO:0000313" key="14">
    <source>
        <dbReference type="Proteomes" id="UP000548867"/>
    </source>
</evidence>
<dbReference type="PRINTS" id="PR00344">
    <property type="entry name" value="BCTRLSENSOR"/>
</dbReference>
<feature type="domain" description="PAS" evidence="12">
    <location>
        <begin position="276"/>
        <end position="346"/>
    </location>
</feature>
<dbReference type="InterPro" id="IPR004358">
    <property type="entry name" value="Sig_transdc_His_kin-like_C"/>
</dbReference>
<dbReference type="PROSITE" id="PS50112">
    <property type="entry name" value="PAS"/>
    <property type="match status" value="2"/>
</dbReference>
<evidence type="ECO:0000259" key="11">
    <source>
        <dbReference type="PROSITE" id="PS50109"/>
    </source>
</evidence>
<dbReference type="InterPro" id="IPR035965">
    <property type="entry name" value="PAS-like_dom_sf"/>
</dbReference>
<reference evidence="13 14" key="1">
    <citation type="submission" date="2020-08" db="EMBL/GenBank/DDBJ databases">
        <title>Genomic Encyclopedia of Type Strains, Phase IV (KMG-IV): sequencing the most valuable type-strain genomes for metagenomic binning, comparative biology and taxonomic classification.</title>
        <authorList>
            <person name="Goeker M."/>
        </authorList>
    </citation>
    <scope>NUCLEOTIDE SEQUENCE [LARGE SCALE GENOMIC DNA]</scope>
    <source>
        <strain evidence="13 14">DSM 27057</strain>
    </source>
</reference>
<dbReference type="RefSeq" id="WP_183628245.1">
    <property type="nucleotide sequence ID" value="NZ_JACIDX010000020.1"/>
</dbReference>
<gene>
    <name evidence="13" type="ORF">GGR38_004152</name>
</gene>
<keyword evidence="3" id="KW-0597">Phosphoprotein</keyword>
<feature type="domain" description="Histidine kinase" evidence="11">
    <location>
        <begin position="423"/>
        <end position="635"/>
    </location>
</feature>
<proteinExistence type="predicted"/>
<keyword evidence="4 13" id="KW-0808">Transferase</keyword>
<keyword evidence="6 13" id="KW-0418">Kinase</keyword>
<dbReference type="InterPro" id="IPR036097">
    <property type="entry name" value="HisK_dim/P_sf"/>
</dbReference>
<dbReference type="Pfam" id="PF00989">
    <property type="entry name" value="PAS"/>
    <property type="match status" value="1"/>
</dbReference>
<dbReference type="SUPFAM" id="SSF47384">
    <property type="entry name" value="Homodimeric domain of signal transducing histidine kinase"/>
    <property type="match status" value="1"/>
</dbReference>
<keyword evidence="8" id="KW-0902">Two-component regulatory system</keyword>
<evidence type="ECO:0000256" key="5">
    <source>
        <dbReference type="ARBA" id="ARBA00022741"/>
    </source>
</evidence>
<dbReference type="Proteomes" id="UP000548867">
    <property type="component" value="Unassembled WGS sequence"/>
</dbReference>
<dbReference type="PROSITE" id="PS50109">
    <property type="entry name" value="HIS_KIN"/>
    <property type="match status" value="1"/>
</dbReference>
<dbReference type="Gene3D" id="6.10.250.2580">
    <property type="match status" value="1"/>
</dbReference>
<sequence length="639" mass="71005">MRLVQKWGCAGRMRGRMAKLLQSGDIADLFLTHLPIAVAIFDCEMRYLACSRRWLQDYGIQDQCIVGKSHYEIFPEIDGRIRETHRRVLGGESLCCDAEAFKRQDGSIDWVEWDMVPWHGPAGEVAGAILFTRLVNDLVHMRREAMTLQTELNLLIDSARQYAISMFDPDGKVVLWNKGAERLYGWSEAETLGRHISFFFENRSSDEEQVRAWLQMALVSGPVVERSWRKKKDGTSFFGEINISRIDAAAGGLIGYSCVVRDITKEYDQLRRIEASEAQLRAILDTVPDAMMTINENGIVQSFSNAAQNLFGYKKDEVIGKNVSMLMDDHDAQRHDEYLKRYLETGQRHIIGNMRCVTGKRKDGTLFPHELYIGEAVSQGSRIFTGFLRDLTARREAEAKLQELQSELIHISRVSAIGTMATALAHELNQPLTAIANYVQSTAILLAPYEDEAITLARSAMDEAAREALRAGAIVRRLREFVARGDLERVIVHPYDLVSQASALGAVGSKARGVLCDIDVPASLPCVLVDRVQIQQVLLNLLRNALEAIDDSGRIVISGQVMGDMVHIAMVDNGPGIAPDLEADLFEPFVTSKATGMGIGLAISRTIVEAHGGRLWYERADGGGAAFYMTLPIAETGDA</sequence>
<dbReference type="SUPFAM" id="SSF55874">
    <property type="entry name" value="ATPase domain of HSP90 chaperone/DNA topoisomerase II/histidine kinase"/>
    <property type="match status" value="1"/>
</dbReference>
<name>A0A7W6G883_9SPHN</name>
<comment type="catalytic activity">
    <reaction evidence="1">
        <text>ATP + protein L-histidine = ADP + protein N-phospho-L-histidine.</text>
        <dbReference type="EC" id="2.7.13.3"/>
    </reaction>
</comment>
<dbReference type="InterPro" id="IPR013656">
    <property type="entry name" value="PAS_4"/>
</dbReference>
<dbReference type="SUPFAM" id="SSF55785">
    <property type="entry name" value="PYP-like sensor domain (PAS domain)"/>
    <property type="match status" value="3"/>
</dbReference>
<dbReference type="AlphaFoldDB" id="A0A7W6G883"/>
<dbReference type="CDD" id="cd00130">
    <property type="entry name" value="PAS"/>
    <property type="match status" value="3"/>
</dbReference>
<comment type="function">
    <text evidence="9">Putative oxygen sensor; modulates the activity of FixJ, a transcriptional activator of nitrogen fixation fixK gene. FixL probably acts as a kinase that phosphorylates FixJ.</text>
</comment>
<accession>A0A7W6G883</accession>
<evidence type="ECO:0000256" key="4">
    <source>
        <dbReference type="ARBA" id="ARBA00022679"/>
    </source>
</evidence>
<dbReference type="Pfam" id="PF02518">
    <property type="entry name" value="HATPase_c"/>
    <property type="match status" value="1"/>
</dbReference>
<dbReference type="InterPro" id="IPR005467">
    <property type="entry name" value="His_kinase_dom"/>
</dbReference>
<protein>
    <recommendedName>
        <fullName evidence="10">Sensor protein FixL</fullName>
        <ecNumber evidence="2">2.7.13.3</ecNumber>
    </recommendedName>
</protein>
<dbReference type="SMART" id="SM00388">
    <property type="entry name" value="HisKA"/>
    <property type="match status" value="1"/>
</dbReference>
<evidence type="ECO:0000256" key="10">
    <source>
        <dbReference type="ARBA" id="ARBA00070616"/>
    </source>
</evidence>
<evidence type="ECO:0000256" key="3">
    <source>
        <dbReference type="ARBA" id="ARBA00022553"/>
    </source>
</evidence>
<evidence type="ECO:0000256" key="7">
    <source>
        <dbReference type="ARBA" id="ARBA00022840"/>
    </source>
</evidence>
<dbReference type="InterPro" id="IPR001610">
    <property type="entry name" value="PAC"/>
</dbReference>
<dbReference type="CDD" id="cd00082">
    <property type="entry name" value="HisKA"/>
    <property type="match status" value="1"/>
</dbReference>
<evidence type="ECO:0000259" key="12">
    <source>
        <dbReference type="PROSITE" id="PS50112"/>
    </source>
</evidence>
<feature type="domain" description="PAS" evidence="12">
    <location>
        <begin position="148"/>
        <end position="221"/>
    </location>
</feature>
<evidence type="ECO:0000256" key="1">
    <source>
        <dbReference type="ARBA" id="ARBA00000085"/>
    </source>
</evidence>
<evidence type="ECO:0000256" key="9">
    <source>
        <dbReference type="ARBA" id="ARBA00059827"/>
    </source>
</evidence>
<dbReference type="Gene3D" id="3.30.450.20">
    <property type="entry name" value="PAS domain"/>
    <property type="match status" value="3"/>
</dbReference>
<dbReference type="InterPro" id="IPR036890">
    <property type="entry name" value="HATPase_C_sf"/>
</dbReference>